<dbReference type="InterPro" id="IPR015943">
    <property type="entry name" value="WD40/YVTN_repeat-like_dom_sf"/>
</dbReference>
<evidence type="ECO:0000313" key="4">
    <source>
        <dbReference type="Proteomes" id="UP001162734"/>
    </source>
</evidence>
<name>A0ABM7XBL0_9BACT</name>
<dbReference type="PANTHER" id="PTHR47197">
    <property type="entry name" value="PROTEIN NIRF"/>
    <property type="match status" value="1"/>
</dbReference>
<dbReference type="Gene3D" id="2.130.10.10">
    <property type="entry name" value="YVTN repeat-like/Quinoprotein amine dehydrogenase"/>
    <property type="match status" value="2"/>
</dbReference>
<dbReference type="PANTHER" id="PTHR47197:SF3">
    <property type="entry name" value="DIHYDRO-HEME D1 DEHYDROGENASE"/>
    <property type="match status" value="1"/>
</dbReference>
<evidence type="ECO:0000259" key="2">
    <source>
        <dbReference type="Pfam" id="PF21783"/>
    </source>
</evidence>
<dbReference type="InterPro" id="IPR051200">
    <property type="entry name" value="Host-pathogen_enzymatic-act"/>
</dbReference>
<dbReference type="RefSeq" id="WP_248341098.1">
    <property type="nucleotide sequence ID" value="NZ_AP025592.1"/>
</dbReference>
<organism evidence="3 4">
    <name type="scientific">Anaeromyxobacter paludicola</name>
    <dbReference type="NCBI Taxonomy" id="2918171"/>
    <lineage>
        <taxon>Bacteria</taxon>
        <taxon>Pseudomonadati</taxon>
        <taxon>Myxococcota</taxon>
        <taxon>Myxococcia</taxon>
        <taxon>Myxococcales</taxon>
        <taxon>Cystobacterineae</taxon>
        <taxon>Anaeromyxobacteraceae</taxon>
        <taxon>Anaeromyxobacter</taxon>
    </lineage>
</organism>
<keyword evidence="4" id="KW-1185">Reference proteome</keyword>
<dbReference type="NCBIfam" id="TIGR02276">
    <property type="entry name" value="beta_rpt_yvtn"/>
    <property type="match status" value="1"/>
</dbReference>
<accession>A0ABM7XBL0</accession>
<protein>
    <recommendedName>
        <fullName evidence="2">YNCE-like beta-propeller domain-containing protein</fullName>
    </recommendedName>
</protein>
<dbReference type="Proteomes" id="UP001162734">
    <property type="component" value="Chromosome"/>
</dbReference>
<dbReference type="EMBL" id="AP025592">
    <property type="protein sequence ID" value="BDG09254.1"/>
    <property type="molecule type" value="Genomic_DNA"/>
</dbReference>
<reference evidence="4" key="1">
    <citation type="journal article" date="2022" name="Int. J. Syst. Evol. Microbiol.">
        <title>Anaeromyxobacter oryzae sp. nov., Anaeromyxobacter diazotrophicus sp. nov. and Anaeromyxobacter paludicola sp. nov., isolated from paddy soils.</title>
        <authorList>
            <person name="Itoh H."/>
            <person name="Xu Z."/>
            <person name="Mise K."/>
            <person name="Masuda Y."/>
            <person name="Ushijima N."/>
            <person name="Hayakawa C."/>
            <person name="Shiratori Y."/>
            <person name="Senoo K."/>
        </authorList>
    </citation>
    <scope>NUCLEOTIDE SEQUENCE [LARGE SCALE GENOMIC DNA]</scope>
    <source>
        <strain evidence="4">Red630</strain>
    </source>
</reference>
<evidence type="ECO:0000256" key="1">
    <source>
        <dbReference type="ARBA" id="ARBA00022729"/>
    </source>
</evidence>
<dbReference type="InterPro" id="IPR011048">
    <property type="entry name" value="Haem_d1_sf"/>
</dbReference>
<proteinExistence type="predicted"/>
<sequence length="470" mass="49349">MKTLLATLVSLGLTGCAGFLTPRLAARPPLAEEGAVFLYLQGWPQDADRLSLSLASLAAVREDGGAVPLALALAELPGPEPRRQRLLASGRLPPGAYRGFELQVTKAAVLAPDGPAQLLVPKEPSPLEGPFEVKAGAATVLGLTLRYEPSFQAGVAFTPRFAVAAPARPPPALDGVCSNAGGSDLTLFDRRRREVFAVLATGREPRGLALSQGPSARLYVALSGEDQVQVHDLTSDVEQPRLRLSPGDRPIELALAPDGRTLLVLNAGSNTLSFLDPDTGVERARLPTGTAPASLLVDRAWRRAYVLNEGSNSVTVVDVANRAVAGSIPTGAGPIRAQLDRAGDKLYVIYSSSPQLDAFSLPSLAPAGRVTVGLGATALKVDPRTDLLYVALRGESRLRVYDAFSLIPVDFFPVPGTVTWLAIDDAENALLALVPSLPGLAVLDLASHQLLSTVPVGEEPYAVTVAGERF</sequence>
<evidence type="ECO:0000313" key="3">
    <source>
        <dbReference type="EMBL" id="BDG09254.1"/>
    </source>
</evidence>
<dbReference type="InterPro" id="IPR048433">
    <property type="entry name" value="YNCE-like_beta-prop"/>
</dbReference>
<feature type="domain" description="YNCE-like beta-propeller" evidence="2">
    <location>
        <begin position="284"/>
        <end position="464"/>
    </location>
</feature>
<dbReference type="InterPro" id="IPR011964">
    <property type="entry name" value="YVTN_b-propeller_repeat"/>
</dbReference>
<dbReference type="PROSITE" id="PS51257">
    <property type="entry name" value="PROKAR_LIPOPROTEIN"/>
    <property type="match status" value="1"/>
</dbReference>
<keyword evidence="1" id="KW-0732">Signal</keyword>
<dbReference type="SUPFAM" id="SSF51004">
    <property type="entry name" value="C-terminal (heme d1) domain of cytochrome cd1-nitrite reductase"/>
    <property type="match status" value="1"/>
</dbReference>
<dbReference type="Pfam" id="PF21783">
    <property type="entry name" value="YNCE"/>
    <property type="match status" value="1"/>
</dbReference>
<gene>
    <name evidence="3" type="ORF">AMPC_23670</name>
</gene>